<dbReference type="GO" id="GO:0004623">
    <property type="term" value="F:phospholipase A2 activity"/>
    <property type="evidence" value="ECO:0007669"/>
    <property type="project" value="TreeGrafter"/>
</dbReference>
<dbReference type="Proteomes" id="UP000789390">
    <property type="component" value="Unassembled WGS sequence"/>
</dbReference>
<comment type="caution">
    <text evidence="6">The sequence shown here is derived from an EMBL/GenBank/DDBJ whole genome shotgun (WGS) entry which is preliminary data.</text>
</comment>
<dbReference type="EMBL" id="CAKKLH010000112">
    <property type="protein sequence ID" value="CAH0103689.1"/>
    <property type="molecule type" value="Genomic_DNA"/>
</dbReference>
<name>A0A8J2W3J8_9CRUS</name>
<dbReference type="PANTHER" id="PTHR13943:SF77">
    <property type="entry name" value="LRAT DOMAIN-CONTAINING PROTEIN"/>
    <property type="match status" value="1"/>
</dbReference>
<dbReference type="GO" id="GO:0008970">
    <property type="term" value="F:phospholipase A1 activity"/>
    <property type="evidence" value="ECO:0007669"/>
    <property type="project" value="TreeGrafter"/>
</dbReference>
<dbReference type="GO" id="GO:0070292">
    <property type="term" value="P:N-acylphosphatidylethanolamine metabolic process"/>
    <property type="evidence" value="ECO:0007669"/>
    <property type="project" value="TreeGrafter"/>
</dbReference>
<dbReference type="OrthoDB" id="421951at2759"/>
<dbReference type="PANTHER" id="PTHR13943">
    <property type="entry name" value="HRAS-LIKE SUPPRESSOR - RELATED"/>
    <property type="match status" value="1"/>
</dbReference>
<organism evidence="6 7">
    <name type="scientific">Daphnia galeata</name>
    <dbReference type="NCBI Taxonomy" id="27404"/>
    <lineage>
        <taxon>Eukaryota</taxon>
        <taxon>Metazoa</taxon>
        <taxon>Ecdysozoa</taxon>
        <taxon>Arthropoda</taxon>
        <taxon>Crustacea</taxon>
        <taxon>Branchiopoda</taxon>
        <taxon>Diplostraca</taxon>
        <taxon>Cladocera</taxon>
        <taxon>Anomopoda</taxon>
        <taxon>Daphniidae</taxon>
        <taxon>Daphnia</taxon>
    </lineage>
</organism>
<keyword evidence="3" id="KW-0378">Hydrolase</keyword>
<reference evidence="6" key="1">
    <citation type="submission" date="2021-11" db="EMBL/GenBank/DDBJ databases">
        <authorList>
            <person name="Schell T."/>
        </authorList>
    </citation>
    <scope>NUCLEOTIDE SEQUENCE</scope>
    <source>
        <strain evidence="6">M5</strain>
    </source>
</reference>
<dbReference type="GO" id="GO:0005737">
    <property type="term" value="C:cytoplasm"/>
    <property type="evidence" value="ECO:0007669"/>
    <property type="project" value="TreeGrafter"/>
</dbReference>
<dbReference type="AlphaFoldDB" id="A0A8J2W3J8"/>
<comment type="similarity">
    <text evidence="1">Belongs to the H-rev107 family.</text>
</comment>
<proteinExistence type="inferred from homology"/>
<protein>
    <recommendedName>
        <fullName evidence="5">LRAT domain-containing protein</fullName>
    </recommendedName>
</protein>
<gene>
    <name evidence="6" type="ORF">DGAL_LOCUS6271</name>
</gene>
<feature type="domain" description="LRAT" evidence="5">
    <location>
        <begin position="21"/>
        <end position="157"/>
    </location>
</feature>
<evidence type="ECO:0000256" key="3">
    <source>
        <dbReference type="ARBA" id="ARBA00022801"/>
    </source>
</evidence>
<dbReference type="GO" id="GO:0016410">
    <property type="term" value="F:N-acyltransferase activity"/>
    <property type="evidence" value="ECO:0007669"/>
    <property type="project" value="TreeGrafter"/>
</dbReference>
<evidence type="ECO:0000256" key="1">
    <source>
        <dbReference type="ARBA" id="ARBA00007824"/>
    </source>
</evidence>
<dbReference type="Gene3D" id="3.90.1720.10">
    <property type="entry name" value="endopeptidase domain like (from Nostoc punctiforme)"/>
    <property type="match status" value="1"/>
</dbReference>
<evidence type="ECO:0000259" key="5">
    <source>
        <dbReference type="PROSITE" id="PS51934"/>
    </source>
</evidence>
<keyword evidence="4" id="KW-0443">Lipid metabolism</keyword>
<dbReference type="Pfam" id="PF04970">
    <property type="entry name" value="LRAT"/>
    <property type="match status" value="1"/>
</dbReference>
<evidence type="ECO:0000256" key="2">
    <source>
        <dbReference type="ARBA" id="ARBA00022679"/>
    </source>
</evidence>
<keyword evidence="2" id="KW-0808">Transferase</keyword>
<evidence type="ECO:0000256" key="4">
    <source>
        <dbReference type="ARBA" id="ARBA00023098"/>
    </source>
</evidence>
<keyword evidence="7" id="KW-1185">Reference proteome</keyword>
<accession>A0A8J2W3J8</accession>
<dbReference type="PROSITE" id="PS51934">
    <property type="entry name" value="LRAT"/>
    <property type="match status" value="1"/>
</dbReference>
<evidence type="ECO:0000313" key="6">
    <source>
        <dbReference type="EMBL" id="CAH0103689.1"/>
    </source>
</evidence>
<dbReference type="InterPro" id="IPR007053">
    <property type="entry name" value="LRAT_dom"/>
</dbReference>
<dbReference type="InterPro" id="IPR051496">
    <property type="entry name" value="H-rev107_PLA/AT"/>
</dbReference>
<evidence type="ECO:0000313" key="7">
    <source>
        <dbReference type="Proteomes" id="UP000789390"/>
    </source>
</evidence>
<sequence>MTVYFTPDGIQATKGELIEFKRRKLRVKYCHFAVYTFDCDADCQVSDRDCRSERLVGDGITVGVSLLEDSRFPHRPSRYKIMEKTIRELCKNKRRCRVNNLDKAAAEKGLEPFDPDKIVERARFFLRQNLIENYYLLTKNCEHFATKCRYGEEFSCQVNELNPFKKAILSMLGRRGQRDQNLKL</sequence>